<evidence type="ECO:0000259" key="2">
    <source>
        <dbReference type="Pfam" id="PF13476"/>
    </source>
</evidence>
<dbReference type="InterPro" id="IPR038729">
    <property type="entry name" value="Rad50/SbcC_AAA"/>
</dbReference>
<dbReference type="STRING" id="1121256.SAMN02746089_01163"/>
<dbReference type="SUPFAM" id="SSF52540">
    <property type="entry name" value="P-loop containing nucleoside triphosphate hydrolases"/>
    <property type="match status" value="1"/>
</dbReference>
<dbReference type="NCBIfam" id="TIGR02680">
    <property type="entry name" value="TIGR02680 family protein"/>
    <property type="match status" value="1"/>
</dbReference>
<feature type="coiled-coil region" evidence="1">
    <location>
        <begin position="849"/>
        <end position="975"/>
    </location>
</feature>
<evidence type="ECO:0000256" key="1">
    <source>
        <dbReference type="SAM" id="Coils"/>
    </source>
</evidence>
<evidence type="ECO:0000313" key="3">
    <source>
        <dbReference type="EMBL" id="SHF01815.1"/>
    </source>
</evidence>
<feature type="coiled-coil region" evidence="1">
    <location>
        <begin position="548"/>
        <end position="582"/>
    </location>
</feature>
<keyword evidence="4" id="KW-1185">Reference proteome</keyword>
<accession>A0A1M4Y7X2</accession>
<dbReference type="Pfam" id="PF13476">
    <property type="entry name" value="AAA_23"/>
    <property type="match status" value="1"/>
</dbReference>
<feature type="domain" description="Rad50/SbcC-type AAA" evidence="2">
    <location>
        <begin position="10"/>
        <end position="271"/>
    </location>
</feature>
<feature type="coiled-coil region" evidence="1">
    <location>
        <begin position="434"/>
        <end position="495"/>
    </location>
</feature>
<keyword evidence="1" id="KW-0175">Coiled coil</keyword>
<dbReference type="Proteomes" id="UP000184088">
    <property type="component" value="Unassembled WGS sequence"/>
</dbReference>
<dbReference type="Gene3D" id="3.40.50.300">
    <property type="entry name" value="P-loop containing nucleotide triphosphate hydrolases"/>
    <property type="match status" value="2"/>
</dbReference>
<gene>
    <name evidence="3" type="ORF">SAMN02746089_01163</name>
</gene>
<feature type="coiled-coil region" evidence="1">
    <location>
        <begin position="235"/>
        <end position="372"/>
    </location>
</feature>
<protein>
    <submittedName>
        <fullName evidence="3">TIGR02680 family protein</fullName>
    </submittedName>
</protein>
<dbReference type="InterPro" id="IPR013496">
    <property type="entry name" value="CHP02680"/>
</dbReference>
<sequence length="1410" mass="166097">MSDRWVINRIGLINFWYYDDEVFEFAGGRLLLRGANGSGKSVTMQSFIPLVLDGNKSPERLDPFGSRARRLEDYLLGEEEVNGIDERTGYLYMEFKKESTDNYITIGIGLKAHRHQNMDFWGFIVLDGRRVSKDLFLYKLEIGEGGNRVKVPLTKKELKSVIGDGGKVVESQKEYMEIVNKYIFGFESLDDYDELIKLLIQIRSPKLSKDFKPTVIYEILKASLPSLSDDDLRPLSETIENMDQIQMRLEELRKDMAAIKKLKNEYDNYNKFILYDKAKGLLESYSELSSIQKNYDKLAKDMDEYKVRIDHIGTEISSLEGEREALQSKEEQLRNNDVFKTQKELVEEQNRYSQYQKEKSSKEESLRQKQEKYMDIRKKIEKTRYDMYTIEKEINDILEEMSYISMDIDFIEHQFSQDELKKNYGKEYDFGFWRSQSKKHKEKIKRALEALKEELDANKRYDEALREEERLRRQKEDREKDLDKYERLFDEEKTKYVEKVYKWSENNTELKLSHEQLEHIGRQVLVYGERTGFNDIIACVRKPYDEYRSDLQREVLVLENSRNLKQEELNALKQELDEWNNKKDPEPERDPYIENNRKRLEEAKIPFVPLYRCIEFKEDIDEETRGNIESAMEDMGLLDALVVPAQYIDKALEMDQDMADRYIIPGTFNMQLNVFQYFDVVDPGQGISVEDVSDALSNILIYPSENSTYIDQDGTYGIGVIRGKSRGNVKSRYIGYESRKRYREEMIKNLKQKIQLVNEEIVSYDESINILKSRLELLDEEFSRFPSKDDLDVAYDYLKTAIAELKFAEQKLNQQSLDVKKCFEILQQKKAASREATKSIKLHADVESFQTAYNEMEEYEIKLKELEINYNRYVSCVTNREILDQQKEDLEYDIDSLNYEIGMLSDKIQNSQKKIEALEESIERLGLKEIQQELDFCLKRLAKIPEEIKNLSMEKAKLEERLAYSQKELQHLYDDIIVKQKIYNIMEKGFKKELNLGFIDPNKLEIKEIIPKEYSDADVRRIPYEDRDIENILKFCRKVVSNYKPIFDRSGSDKEKMTSRLQNAFYESLSELADYGLAMGYIFDDMPEDDEQRNDAIYDEIKYKLRRYQIVANLSGKMVSLYVLYQSIQDDININENLLRETDRHLFEEIIMHNVGRKIRGKIFKAEEWVKKMNRLMSERDTSSGLKFSLEWKPVAADNEQEMDTKELVDILKSDVDMLKPEVFNKVVNHFRSKVNTARKIQEGGAETFHKVIKEVLDYRDWFEFVLYYKKEGENRKVLTNNAFDRLSGGEKAMAMYIPLFSAVYSRYESASKEAPRIVSLDEAFAGVDDNNIRDMFKLMEDLGFNFIINSQVLWGDYDTVPELSICELIRPKNADYVTVIRYIWDGSVKRLVTNVEGKKVLGHAGVLNE</sequence>
<dbReference type="EMBL" id="FQVH01000010">
    <property type="protein sequence ID" value="SHF01815.1"/>
    <property type="molecule type" value="Genomic_DNA"/>
</dbReference>
<name>A0A1M4Y7X2_9THEO</name>
<dbReference type="InterPro" id="IPR027417">
    <property type="entry name" value="P-loop_NTPase"/>
</dbReference>
<proteinExistence type="predicted"/>
<dbReference type="Pfam" id="PF13558">
    <property type="entry name" value="SbcC_Walker_B"/>
    <property type="match status" value="1"/>
</dbReference>
<organism evidence="3 4">
    <name type="scientific">Caldanaerobius fijiensis DSM 17918</name>
    <dbReference type="NCBI Taxonomy" id="1121256"/>
    <lineage>
        <taxon>Bacteria</taxon>
        <taxon>Bacillati</taxon>
        <taxon>Bacillota</taxon>
        <taxon>Clostridia</taxon>
        <taxon>Thermoanaerobacterales</taxon>
        <taxon>Thermoanaerobacteraceae</taxon>
        <taxon>Caldanaerobius</taxon>
    </lineage>
</organism>
<evidence type="ECO:0000313" key="4">
    <source>
        <dbReference type="Proteomes" id="UP000184088"/>
    </source>
</evidence>
<reference evidence="3 4" key="1">
    <citation type="submission" date="2016-11" db="EMBL/GenBank/DDBJ databases">
        <authorList>
            <person name="Jaros S."/>
            <person name="Januszkiewicz K."/>
            <person name="Wedrychowicz H."/>
        </authorList>
    </citation>
    <scope>NUCLEOTIDE SEQUENCE [LARGE SCALE GENOMIC DNA]</scope>
    <source>
        <strain evidence="3 4">DSM 17918</strain>
    </source>
</reference>
<dbReference type="GO" id="GO:0016887">
    <property type="term" value="F:ATP hydrolysis activity"/>
    <property type="evidence" value="ECO:0007669"/>
    <property type="project" value="InterPro"/>
</dbReference>
<dbReference type="GO" id="GO:0006302">
    <property type="term" value="P:double-strand break repair"/>
    <property type="evidence" value="ECO:0007669"/>
    <property type="project" value="InterPro"/>
</dbReference>